<dbReference type="OrthoDB" id="10040691at2759"/>
<feature type="region of interest" description="Disordered" evidence="1">
    <location>
        <begin position="107"/>
        <end position="127"/>
    </location>
</feature>
<accession>A0A9P0H535</accession>
<dbReference type="Pfam" id="PF15245">
    <property type="entry name" value="VGLL4"/>
    <property type="match status" value="1"/>
</dbReference>
<dbReference type="GO" id="GO:0001223">
    <property type="term" value="F:transcription coactivator binding"/>
    <property type="evidence" value="ECO:0007669"/>
    <property type="project" value="TreeGrafter"/>
</dbReference>
<dbReference type="Proteomes" id="UP001152798">
    <property type="component" value="Chromosome 3"/>
</dbReference>
<sequence>MYWASYEARLSKCREEAGGKWRRQRHRKDPPDYSTHFPRIGREPIDLSTRKLRGSPPSYSQTIANQKQARTTVITTNTSNRTVTDCGGVCDPMIDEHFRRSLGKDYLSSAEEGDTSDSFEKTDTSSLSVDDHFAKALGITEDHWRKLQNETEGNKPDSEEIRRS</sequence>
<proteinExistence type="predicted"/>
<feature type="compositionally biased region" description="Polar residues" evidence="1">
    <location>
        <begin position="57"/>
        <end position="67"/>
    </location>
</feature>
<dbReference type="EMBL" id="OV725079">
    <property type="protein sequence ID" value="CAH1395581.1"/>
    <property type="molecule type" value="Genomic_DNA"/>
</dbReference>
<evidence type="ECO:0000313" key="3">
    <source>
        <dbReference type="Proteomes" id="UP001152798"/>
    </source>
</evidence>
<organism evidence="2 3">
    <name type="scientific">Nezara viridula</name>
    <name type="common">Southern green stink bug</name>
    <name type="synonym">Cimex viridulus</name>
    <dbReference type="NCBI Taxonomy" id="85310"/>
    <lineage>
        <taxon>Eukaryota</taxon>
        <taxon>Metazoa</taxon>
        <taxon>Ecdysozoa</taxon>
        <taxon>Arthropoda</taxon>
        <taxon>Hexapoda</taxon>
        <taxon>Insecta</taxon>
        <taxon>Pterygota</taxon>
        <taxon>Neoptera</taxon>
        <taxon>Paraneoptera</taxon>
        <taxon>Hemiptera</taxon>
        <taxon>Heteroptera</taxon>
        <taxon>Panheteroptera</taxon>
        <taxon>Pentatomomorpha</taxon>
        <taxon>Pentatomoidea</taxon>
        <taxon>Pentatomidae</taxon>
        <taxon>Pentatominae</taxon>
        <taxon>Nezara</taxon>
    </lineage>
</organism>
<feature type="region of interest" description="Disordered" evidence="1">
    <location>
        <begin position="48"/>
        <end position="67"/>
    </location>
</feature>
<dbReference type="PANTHER" id="PTHR17604:SF7">
    <property type="entry name" value="TONDU-DOMAIN-CONTAINING GROWTH INHIBITOR, ISOFORM A"/>
    <property type="match status" value="1"/>
</dbReference>
<dbReference type="InterPro" id="IPR006627">
    <property type="entry name" value="TDU_repeat"/>
</dbReference>
<dbReference type="GO" id="GO:0045892">
    <property type="term" value="P:negative regulation of DNA-templated transcription"/>
    <property type="evidence" value="ECO:0007669"/>
    <property type="project" value="TreeGrafter"/>
</dbReference>
<reference evidence="2" key="1">
    <citation type="submission" date="2022-01" db="EMBL/GenBank/DDBJ databases">
        <authorList>
            <person name="King R."/>
        </authorList>
    </citation>
    <scope>NUCLEOTIDE SEQUENCE</scope>
</reference>
<keyword evidence="3" id="KW-1185">Reference proteome</keyword>
<feature type="region of interest" description="Disordered" evidence="1">
    <location>
        <begin position="17"/>
        <end position="40"/>
    </location>
</feature>
<dbReference type="AlphaFoldDB" id="A0A9P0H535"/>
<dbReference type="SMART" id="SM00711">
    <property type="entry name" value="TDU"/>
    <property type="match status" value="2"/>
</dbReference>
<evidence type="ECO:0000256" key="1">
    <source>
        <dbReference type="SAM" id="MobiDB-lite"/>
    </source>
</evidence>
<evidence type="ECO:0000313" key="2">
    <source>
        <dbReference type="EMBL" id="CAH1395581.1"/>
    </source>
</evidence>
<protein>
    <submittedName>
        <fullName evidence="2">Uncharacterized protein</fullName>
    </submittedName>
</protein>
<gene>
    <name evidence="2" type="ORF">NEZAVI_LOCUS5831</name>
</gene>
<dbReference type="PANTHER" id="PTHR17604">
    <property type="entry name" value="TRANSCRIPTION COFACTOR VESTIGIAL-LIKE PROTEIN 4"/>
    <property type="match status" value="1"/>
</dbReference>
<feature type="compositionally biased region" description="Basic and acidic residues" evidence="1">
    <location>
        <begin position="118"/>
        <end position="127"/>
    </location>
</feature>
<feature type="region of interest" description="Disordered" evidence="1">
    <location>
        <begin position="144"/>
        <end position="164"/>
    </location>
</feature>
<dbReference type="InterPro" id="IPR028184">
    <property type="entry name" value="VGLL4"/>
</dbReference>
<name>A0A9P0H535_NEZVI</name>